<dbReference type="Gene3D" id="3.40.630.10">
    <property type="entry name" value="Zn peptidases"/>
    <property type="match status" value="1"/>
</dbReference>
<dbReference type="InterPro" id="IPR002933">
    <property type="entry name" value="Peptidase_M20"/>
</dbReference>
<dbReference type="Gene3D" id="3.30.70.360">
    <property type="match status" value="1"/>
</dbReference>
<dbReference type="PANTHER" id="PTHR11014">
    <property type="entry name" value="PEPTIDASE M20 FAMILY MEMBER"/>
    <property type="match status" value="1"/>
</dbReference>
<dbReference type="PIRSF" id="PIRSF005962">
    <property type="entry name" value="Pept_M20D_amidohydro"/>
    <property type="match status" value="1"/>
</dbReference>
<dbReference type="InterPro" id="IPR011650">
    <property type="entry name" value="Peptidase_M20_dimer"/>
</dbReference>
<reference evidence="2 3" key="1">
    <citation type="submission" date="2022-10" db="EMBL/GenBank/DDBJ databases">
        <title>Draft genome assembly of moderately radiation resistant bacterium Metabacillus halosaccharovorans.</title>
        <authorList>
            <person name="Pal S."/>
            <person name="Gopinathan A."/>
        </authorList>
    </citation>
    <scope>NUCLEOTIDE SEQUENCE [LARGE SCALE GENOMIC DNA]</scope>
    <source>
        <strain evidence="2 3">VITHBRA001</strain>
    </source>
</reference>
<evidence type="ECO:0000259" key="1">
    <source>
        <dbReference type="Pfam" id="PF07687"/>
    </source>
</evidence>
<proteinExistence type="predicted"/>
<accession>A0ABT3DF10</accession>
<dbReference type="InterPro" id="IPR017439">
    <property type="entry name" value="Amidohydrolase"/>
</dbReference>
<organism evidence="2 3">
    <name type="scientific">Metabacillus halosaccharovorans</name>
    <dbReference type="NCBI Taxonomy" id="930124"/>
    <lineage>
        <taxon>Bacteria</taxon>
        <taxon>Bacillati</taxon>
        <taxon>Bacillota</taxon>
        <taxon>Bacilli</taxon>
        <taxon>Bacillales</taxon>
        <taxon>Bacillaceae</taxon>
        <taxon>Metabacillus</taxon>
    </lineage>
</organism>
<dbReference type="EMBL" id="JAOYEY010000032">
    <property type="protein sequence ID" value="MCV9885648.1"/>
    <property type="molecule type" value="Genomic_DNA"/>
</dbReference>
<name>A0ABT3DF10_9BACI</name>
<sequence>MEAKNLELAKNLRHELHQHPELSNHEVWTKNYIIQFLKTYTSLEIVDNGQWFYAVYRAGEKRRNIAFRADFDALPIDETIDIAHASKYPGISHKCGHDGHTACLVGFALEVDQKGADKNIFFLFQHAEETGDGAIQCVPFLQENNIEEIYAFHNMSGLTFNSVYVIDGTAHCASKGMTILMEGTPAHASQPEDGVNPAFAIAGIINTIQDLTSSNTYKGMVLCTVVHVNIGEKAFGIAASKGSLMLTLRAYYEEELVELEKSIEKLTLSLAKQYGLKPSFSYTDKFPETVNHKESTDKIRSICEKKEIPLDEMKEAFRASEDFGHYLKVTKGAICYIGNGEDYPHIHTVHYDFHDGIIETAVELFKGLAEM</sequence>
<dbReference type="Proteomes" id="UP001526147">
    <property type="component" value="Unassembled WGS sequence"/>
</dbReference>
<feature type="domain" description="Peptidase M20 dimerisation" evidence="1">
    <location>
        <begin position="170"/>
        <end position="271"/>
    </location>
</feature>
<dbReference type="Pfam" id="PF07687">
    <property type="entry name" value="M20_dimer"/>
    <property type="match status" value="1"/>
</dbReference>
<protein>
    <submittedName>
        <fullName evidence="2">Amidohydrolase</fullName>
    </submittedName>
</protein>
<keyword evidence="3" id="KW-1185">Reference proteome</keyword>
<dbReference type="RefSeq" id="WP_264142388.1">
    <property type="nucleotide sequence ID" value="NZ_JAOYEY010000032.1"/>
</dbReference>
<evidence type="ECO:0000313" key="3">
    <source>
        <dbReference type="Proteomes" id="UP001526147"/>
    </source>
</evidence>
<evidence type="ECO:0000313" key="2">
    <source>
        <dbReference type="EMBL" id="MCV9885648.1"/>
    </source>
</evidence>
<dbReference type="SUPFAM" id="SSF53187">
    <property type="entry name" value="Zn-dependent exopeptidases"/>
    <property type="match status" value="1"/>
</dbReference>
<dbReference type="SUPFAM" id="SSF55031">
    <property type="entry name" value="Bacterial exopeptidase dimerisation domain"/>
    <property type="match status" value="1"/>
</dbReference>
<gene>
    <name evidence="2" type="ORF">OIH86_08280</name>
</gene>
<dbReference type="PANTHER" id="PTHR11014:SF169">
    <property type="entry name" value="CLAN MH, FAMILY M20, PEPTIDASE T-LIKE METALLOPEPTIDASE"/>
    <property type="match status" value="1"/>
</dbReference>
<comment type="caution">
    <text evidence="2">The sequence shown here is derived from an EMBL/GenBank/DDBJ whole genome shotgun (WGS) entry which is preliminary data.</text>
</comment>
<dbReference type="Pfam" id="PF01546">
    <property type="entry name" value="Peptidase_M20"/>
    <property type="match status" value="1"/>
</dbReference>
<dbReference type="InterPro" id="IPR036264">
    <property type="entry name" value="Bact_exopeptidase_dim_dom"/>
</dbReference>
<dbReference type="NCBIfam" id="TIGR01891">
    <property type="entry name" value="amidohydrolases"/>
    <property type="match status" value="1"/>
</dbReference>